<protein>
    <submittedName>
        <fullName evidence="2">HET domain-containing protein</fullName>
    </submittedName>
</protein>
<proteinExistence type="predicted"/>
<evidence type="ECO:0000313" key="2">
    <source>
        <dbReference type="EMBL" id="KZL65713.1"/>
    </source>
</evidence>
<keyword evidence="3" id="KW-1185">Reference proteome</keyword>
<comment type="caution">
    <text evidence="2">The sequence shown here is derived from an EMBL/GenBank/DDBJ whole genome shotgun (WGS) entry which is preliminary data.</text>
</comment>
<reference evidence="2 3" key="1">
    <citation type="submission" date="2015-06" db="EMBL/GenBank/DDBJ databases">
        <title>Survival trade-offs in plant roots during colonization by closely related pathogenic and mutualistic fungi.</title>
        <authorList>
            <person name="Hacquard S."/>
            <person name="Kracher B."/>
            <person name="Hiruma K."/>
            <person name="Weinman A."/>
            <person name="Muench P."/>
            <person name="Garrido Oter R."/>
            <person name="Ver Loren van Themaat E."/>
            <person name="Dallerey J.-F."/>
            <person name="Damm U."/>
            <person name="Henrissat B."/>
            <person name="Lespinet O."/>
            <person name="Thon M."/>
            <person name="Kemen E."/>
            <person name="McHardy A.C."/>
            <person name="Schulze-Lefert P."/>
            <person name="O'Connell R.J."/>
        </authorList>
    </citation>
    <scope>NUCLEOTIDE SEQUENCE [LARGE SCALE GENOMIC DNA]</scope>
    <source>
        <strain evidence="2 3">0861</strain>
    </source>
</reference>
<dbReference type="Proteomes" id="UP000076552">
    <property type="component" value="Unassembled WGS sequence"/>
</dbReference>
<name>A0A161W3E1_9PEZI</name>
<dbReference type="Pfam" id="PF26639">
    <property type="entry name" value="Het-6_barrel"/>
    <property type="match status" value="1"/>
</dbReference>
<dbReference type="InterPro" id="IPR010730">
    <property type="entry name" value="HET"/>
</dbReference>
<organism evidence="2 3">
    <name type="scientific">Colletotrichum tofieldiae</name>
    <dbReference type="NCBI Taxonomy" id="708197"/>
    <lineage>
        <taxon>Eukaryota</taxon>
        <taxon>Fungi</taxon>
        <taxon>Dikarya</taxon>
        <taxon>Ascomycota</taxon>
        <taxon>Pezizomycotina</taxon>
        <taxon>Sordariomycetes</taxon>
        <taxon>Hypocreomycetidae</taxon>
        <taxon>Glomerellales</taxon>
        <taxon>Glomerellaceae</taxon>
        <taxon>Colletotrichum</taxon>
        <taxon>Colletotrichum spaethianum species complex</taxon>
    </lineage>
</organism>
<gene>
    <name evidence="2" type="ORF">CT0861_02669</name>
</gene>
<dbReference type="Pfam" id="PF06985">
    <property type="entry name" value="HET"/>
    <property type="match status" value="1"/>
</dbReference>
<accession>A0A161W3E1</accession>
<evidence type="ECO:0000259" key="1">
    <source>
        <dbReference type="Pfam" id="PF06985"/>
    </source>
</evidence>
<sequence length="739" mass="83727">MASGKENWDKSVASLKKDFKNYAKKQWRDMQAPLSWHAQEEAPREQEQTPLALSQRLSPFQYSAIPNKCYIRLLELMPGQKNEPIQIRLSTVGLEDSTQTYDALSYVWGDQDQPRRAISVNGGRMEIYESLHDILVSLRANSESVIASEVGERCVLWVDAICINQADMAERSAQVPIMDNIYRNARRTVIWLGPEAEETERVFEMLYHLARDANATTPDTGLGDFTDEQATLPITLIQLNKTPLVQSPARELYAGESKIWDILTCTWWYRSWTLQEILLSTNITLIMGRYNIDWQSLCAAVDHGLRMRLWSMLASGTFINPNILPYFTIRALQRRLGRYKSTDHGSQAEHGPGILLTLLEGCRQRESKDPRDKIYAVSGILKNIQRLSSAADAVNRIRIDAEYASPVVFVYRMMSQQLILTTGTLDVLGICPRSSRRGLPSWVTDWGNSASMAVPLSRDSLDRPRRTHAARGTLANNARFPADAVTLVLQGHEVATVSEISKSIPRWDHTKLAETEEETKDQRWARLRAEAAANGDEEPSRFALRMTYLKNSKDDFKSIFTELAQHWHALIQWERFAARKKPTNPCDLDADAAAVYWKTLCAGTYDHESPAATEELYHKWSRSLDVLRKNESRYGSLGYGLHPLAYVVQSWDEGFPEFALYCEVVIERRLGWCENGWLALLPEATCKGDKIVLAEGGRVPLVLRPNGDGYNTFVGEAYVHGIMNGEAFDQSTCHDIKIC</sequence>
<dbReference type="PANTHER" id="PTHR24148">
    <property type="entry name" value="ANKYRIN REPEAT DOMAIN-CONTAINING PROTEIN 39 HOMOLOG-RELATED"/>
    <property type="match status" value="1"/>
</dbReference>
<dbReference type="PANTHER" id="PTHR24148:SF64">
    <property type="entry name" value="HETEROKARYON INCOMPATIBILITY DOMAIN-CONTAINING PROTEIN"/>
    <property type="match status" value="1"/>
</dbReference>
<feature type="domain" description="Heterokaryon incompatibility" evidence="1">
    <location>
        <begin position="101"/>
        <end position="276"/>
    </location>
</feature>
<dbReference type="EMBL" id="LFIV01000207">
    <property type="protein sequence ID" value="KZL65713.1"/>
    <property type="molecule type" value="Genomic_DNA"/>
</dbReference>
<dbReference type="InterPro" id="IPR052895">
    <property type="entry name" value="HetReg/Transcr_Mod"/>
</dbReference>
<dbReference type="AlphaFoldDB" id="A0A161W3E1"/>
<evidence type="ECO:0000313" key="3">
    <source>
        <dbReference type="Proteomes" id="UP000076552"/>
    </source>
</evidence>
<dbReference type="STRING" id="708197.A0A161W3E1"/>